<dbReference type="PRINTS" id="PR00344">
    <property type="entry name" value="BCTRLSENSOR"/>
</dbReference>
<dbReference type="InterPro" id="IPR050428">
    <property type="entry name" value="TCS_sensor_his_kinase"/>
</dbReference>
<dbReference type="EMBL" id="LWBS01000263">
    <property type="protein sequence ID" value="OAP93674.1"/>
    <property type="molecule type" value="Genomic_DNA"/>
</dbReference>
<comment type="catalytic activity">
    <reaction evidence="1">
        <text>ATP + protein L-histidine = ADP + protein N-phospho-L-histidine.</text>
        <dbReference type="EC" id="2.7.13.3"/>
    </reaction>
</comment>
<dbReference type="PROSITE" id="PS50885">
    <property type="entry name" value="HAMP"/>
    <property type="match status" value="1"/>
</dbReference>
<feature type="domain" description="HAMP" evidence="13">
    <location>
        <begin position="185"/>
        <end position="238"/>
    </location>
</feature>
<reference evidence="14" key="1">
    <citation type="submission" date="2016-04" db="EMBL/GenBank/DDBJ databases">
        <title>Fast-growing isolate from the root nodules of Vavilovia formosa.</title>
        <authorList>
            <person name="Kimeklis A."/>
            <person name="Safronova V."/>
            <person name="Belimov A."/>
            <person name="Andronov E."/>
        </authorList>
    </citation>
    <scope>NUCLEOTIDE SEQUENCE [LARGE SCALE GENOMIC DNA]</scope>
    <source>
        <strain evidence="14">Vaf-46</strain>
    </source>
</reference>
<dbReference type="InterPro" id="IPR003660">
    <property type="entry name" value="HAMP_dom"/>
</dbReference>
<keyword evidence="10 11" id="KW-0472">Membrane</keyword>
<keyword evidence="5" id="KW-0808">Transferase</keyword>
<dbReference type="PANTHER" id="PTHR45436">
    <property type="entry name" value="SENSOR HISTIDINE KINASE YKOH"/>
    <property type="match status" value="1"/>
</dbReference>
<comment type="subcellular location">
    <subcellularLocation>
        <location evidence="2">Membrane</location>
        <topology evidence="2">Multi-pass membrane protein</topology>
    </subcellularLocation>
</comment>
<evidence type="ECO:0000256" key="6">
    <source>
        <dbReference type="ARBA" id="ARBA00022692"/>
    </source>
</evidence>
<keyword evidence="9" id="KW-0902">Two-component regulatory system</keyword>
<evidence type="ECO:0000256" key="2">
    <source>
        <dbReference type="ARBA" id="ARBA00004141"/>
    </source>
</evidence>
<dbReference type="SMART" id="SM00387">
    <property type="entry name" value="HATPase_c"/>
    <property type="match status" value="1"/>
</dbReference>
<keyword evidence="4" id="KW-0597">Phosphoprotein</keyword>
<evidence type="ECO:0000256" key="7">
    <source>
        <dbReference type="ARBA" id="ARBA00022777"/>
    </source>
</evidence>
<dbReference type="InterPro" id="IPR036097">
    <property type="entry name" value="HisK_dim/P_sf"/>
</dbReference>
<evidence type="ECO:0000259" key="12">
    <source>
        <dbReference type="PROSITE" id="PS50109"/>
    </source>
</evidence>
<dbReference type="CDD" id="cd00082">
    <property type="entry name" value="HisKA"/>
    <property type="match status" value="1"/>
</dbReference>
<dbReference type="GO" id="GO:0000155">
    <property type="term" value="F:phosphorelay sensor kinase activity"/>
    <property type="evidence" value="ECO:0007669"/>
    <property type="project" value="InterPro"/>
</dbReference>
<feature type="transmembrane region" description="Helical" evidence="11">
    <location>
        <begin position="12"/>
        <end position="36"/>
    </location>
</feature>
<dbReference type="SUPFAM" id="SSF47384">
    <property type="entry name" value="Homodimeric domain of signal transducing histidine kinase"/>
    <property type="match status" value="1"/>
</dbReference>
<dbReference type="InterPro" id="IPR036890">
    <property type="entry name" value="HATPase_C_sf"/>
</dbReference>
<keyword evidence="8 11" id="KW-1133">Transmembrane helix</keyword>
<comment type="caution">
    <text evidence="14">The sequence shown here is derived from an EMBL/GenBank/DDBJ whole genome shotgun (WGS) entry which is preliminary data.</text>
</comment>
<dbReference type="CDD" id="cd00075">
    <property type="entry name" value="HATPase"/>
    <property type="match status" value="1"/>
</dbReference>
<evidence type="ECO:0000259" key="13">
    <source>
        <dbReference type="PROSITE" id="PS50885"/>
    </source>
</evidence>
<gene>
    <name evidence="14" type="ORF">A4U53_23960</name>
</gene>
<dbReference type="AlphaFoldDB" id="A0A179BRH3"/>
<evidence type="ECO:0000313" key="14">
    <source>
        <dbReference type="EMBL" id="OAP93674.1"/>
    </source>
</evidence>
<dbReference type="InterPro" id="IPR005467">
    <property type="entry name" value="His_kinase_dom"/>
</dbReference>
<dbReference type="Gene3D" id="1.10.287.130">
    <property type="match status" value="1"/>
</dbReference>
<dbReference type="InterPro" id="IPR003661">
    <property type="entry name" value="HisK_dim/P_dom"/>
</dbReference>
<protein>
    <recommendedName>
        <fullName evidence="3">histidine kinase</fullName>
        <ecNumber evidence="3">2.7.13.3</ecNumber>
    </recommendedName>
</protein>
<proteinExistence type="predicted"/>
<evidence type="ECO:0000256" key="9">
    <source>
        <dbReference type="ARBA" id="ARBA00023012"/>
    </source>
</evidence>
<dbReference type="PANTHER" id="PTHR45436:SF15">
    <property type="entry name" value="SENSOR HISTIDINE KINASE CUSS"/>
    <property type="match status" value="1"/>
</dbReference>
<sequence>MKRRQPSLKTRLVTRQLILQFLTVAAAAIGFIIFFVNSAVDGMYVEEAVVKVAANSIVRDAAGAPIVEVTPELAKLREESPDLWFAARLDDGNVVAFGQVPAEYAPLVPHLDKLSSADMRGQFEPFTLSALVRQESGPAGDMKIIAHGRVQPFTALITIASNIVAATIFLTLALVSVVATPMIIKRALAGVIKTAEEAERIDAGRRGIRLSADKVPREIGPLVRAVNEAFDRLDESYNRQHRFIASAAHELRTPIAILRMKIEAATDMGLRSLLPDVSRLATLSEQLLDLHRLDNGAPSDRIDLVAIARLVAADLAPVLIASGKAIEVIVEKPGMIMGNSGSIERALINLIQNAVEHGGDEVIVWVNAPSVAVEDNGPGIPGDHHERVLEPFHRLRPRSSGAGLGLNLVKQVVEHHGGRITIADAPSGGAIVRLEFTAVS</sequence>
<evidence type="ECO:0000256" key="5">
    <source>
        <dbReference type="ARBA" id="ARBA00022679"/>
    </source>
</evidence>
<dbReference type="EC" id="2.7.13.3" evidence="3"/>
<dbReference type="SUPFAM" id="SSF55874">
    <property type="entry name" value="ATPase domain of HSP90 chaperone/DNA topoisomerase II/histidine kinase"/>
    <property type="match status" value="1"/>
</dbReference>
<feature type="domain" description="Histidine kinase" evidence="12">
    <location>
        <begin position="246"/>
        <end position="440"/>
    </location>
</feature>
<dbReference type="Pfam" id="PF02518">
    <property type="entry name" value="HATPase_c"/>
    <property type="match status" value="1"/>
</dbReference>
<evidence type="ECO:0000256" key="4">
    <source>
        <dbReference type="ARBA" id="ARBA00022553"/>
    </source>
</evidence>
<dbReference type="Gene3D" id="3.30.565.10">
    <property type="entry name" value="Histidine kinase-like ATPase, C-terminal domain"/>
    <property type="match status" value="1"/>
</dbReference>
<evidence type="ECO:0000256" key="8">
    <source>
        <dbReference type="ARBA" id="ARBA00022989"/>
    </source>
</evidence>
<organism evidence="14">
    <name type="scientific">Rhizobium leguminosarum</name>
    <dbReference type="NCBI Taxonomy" id="384"/>
    <lineage>
        <taxon>Bacteria</taxon>
        <taxon>Pseudomonadati</taxon>
        <taxon>Pseudomonadota</taxon>
        <taxon>Alphaproteobacteria</taxon>
        <taxon>Hyphomicrobiales</taxon>
        <taxon>Rhizobiaceae</taxon>
        <taxon>Rhizobium/Agrobacterium group</taxon>
        <taxon>Rhizobium</taxon>
    </lineage>
</organism>
<evidence type="ECO:0000256" key="10">
    <source>
        <dbReference type="ARBA" id="ARBA00023136"/>
    </source>
</evidence>
<keyword evidence="6 11" id="KW-0812">Transmembrane</keyword>
<dbReference type="InterPro" id="IPR004358">
    <property type="entry name" value="Sig_transdc_His_kin-like_C"/>
</dbReference>
<evidence type="ECO:0000256" key="11">
    <source>
        <dbReference type="SAM" id="Phobius"/>
    </source>
</evidence>
<accession>A0A179BRH3</accession>
<dbReference type="GO" id="GO:0005886">
    <property type="term" value="C:plasma membrane"/>
    <property type="evidence" value="ECO:0007669"/>
    <property type="project" value="TreeGrafter"/>
</dbReference>
<dbReference type="InterPro" id="IPR003594">
    <property type="entry name" value="HATPase_dom"/>
</dbReference>
<dbReference type="PROSITE" id="PS50109">
    <property type="entry name" value="HIS_KIN"/>
    <property type="match status" value="1"/>
</dbReference>
<name>A0A179BRH3_RHILE</name>
<dbReference type="SMART" id="SM00388">
    <property type="entry name" value="HisKA"/>
    <property type="match status" value="1"/>
</dbReference>
<evidence type="ECO:0000256" key="1">
    <source>
        <dbReference type="ARBA" id="ARBA00000085"/>
    </source>
</evidence>
<evidence type="ECO:0000256" key="3">
    <source>
        <dbReference type="ARBA" id="ARBA00012438"/>
    </source>
</evidence>
<dbReference type="Pfam" id="PF00512">
    <property type="entry name" value="HisKA"/>
    <property type="match status" value="1"/>
</dbReference>
<keyword evidence="7 14" id="KW-0418">Kinase</keyword>
<feature type="transmembrane region" description="Helical" evidence="11">
    <location>
        <begin position="159"/>
        <end position="184"/>
    </location>
</feature>